<proteinExistence type="predicted"/>
<dbReference type="GO" id="GO:0071949">
    <property type="term" value="F:FAD binding"/>
    <property type="evidence" value="ECO:0007669"/>
    <property type="project" value="InterPro"/>
</dbReference>
<dbReference type="PANTHER" id="PTHR43476:SF5">
    <property type="entry name" value="FAD-DEPENDENT MONOOXYGENASE"/>
    <property type="match status" value="1"/>
</dbReference>
<dbReference type="InterPro" id="IPR002938">
    <property type="entry name" value="FAD-bd"/>
</dbReference>
<comment type="caution">
    <text evidence="3">The sequence shown here is derived from an EMBL/GenBank/DDBJ whole genome shotgun (WGS) entry which is preliminary data.</text>
</comment>
<sequence>MNPSDVTPPLTTDCCIVGGGPAGLMLGYLLARAGVNVMVLEKHADFLRDFRGDTIHPSTLDILDNLGLLEEFLQLPHQQVVKLKGEFQGESVTLADFSRLPTRCKFMAFMPQWDFLNFLAQRAEKLPGFTLLRSTCADELWREDGLICGVMAQGPGGETLPIRAGLVVGTDGRQSMIRRAALLPRREFGSPRDVVWIRVPKESGDAEWDSGHGGPKKNFIMLDRGEYWQCGYSIAKGSFESLRQEGLAPFLQRVAAVSPFDFNRLSQATGHWSQLKLLEIRIDRLERWAAPGVLCIGDAAHAMSPIGGVGVNLAIQDAVAAANILTAPLLKGNVSLRQLKRVQRRRSLPTRLTQRLQLMMTAGADKPRQPPRTPSIMERWLRRRSWLPHIAGRIIGLGFRRELPRLAGR</sequence>
<evidence type="ECO:0000313" key="3">
    <source>
        <dbReference type="EMBL" id="TCL03602.1"/>
    </source>
</evidence>
<dbReference type="OrthoDB" id="8672648at2"/>
<dbReference type="NCBIfam" id="NF004835">
    <property type="entry name" value="PRK06185.1-4"/>
    <property type="match status" value="1"/>
</dbReference>
<dbReference type="Pfam" id="PF01494">
    <property type="entry name" value="FAD_binding_3"/>
    <property type="match status" value="1"/>
</dbReference>
<feature type="domain" description="FAD-binding" evidence="2">
    <location>
        <begin position="12"/>
        <end position="346"/>
    </location>
</feature>
<keyword evidence="1" id="KW-0560">Oxidoreductase</keyword>
<evidence type="ECO:0000259" key="2">
    <source>
        <dbReference type="Pfam" id="PF01494"/>
    </source>
</evidence>
<protein>
    <submittedName>
        <fullName evidence="3">2-polyprenyl-6-methoxyphenol hydroxylase-like FAD-dependent oxidoreductase</fullName>
    </submittedName>
</protein>
<dbReference type="Proteomes" id="UP000294555">
    <property type="component" value="Unassembled WGS sequence"/>
</dbReference>
<reference evidence="3 4" key="1">
    <citation type="submission" date="2019-02" db="EMBL/GenBank/DDBJ databases">
        <title>Investigation of anaerobic lignin degradation for improved lignocellulosic biofuels.</title>
        <authorList>
            <person name="Deangelis K."/>
        </authorList>
    </citation>
    <scope>NUCLEOTIDE SEQUENCE [LARGE SCALE GENOMIC DNA]</scope>
    <source>
        <strain evidence="3 4">159R</strain>
    </source>
</reference>
<accession>A0A4R1N8T3</accession>
<dbReference type="PANTHER" id="PTHR43476">
    <property type="entry name" value="3-(3-HYDROXY-PHENYL)PROPIONATE/3-HYDROXYCINNAMIC ACID HYDROXYLASE"/>
    <property type="match status" value="1"/>
</dbReference>
<dbReference type="NCBIfam" id="NF004834">
    <property type="entry name" value="PRK06185.1-3"/>
    <property type="match status" value="1"/>
</dbReference>
<dbReference type="EMBL" id="SJOI01000001">
    <property type="protein sequence ID" value="TCL03602.1"/>
    <property type="molecule type" value="Genomic_DNA"/>
</dbReference>
<dbReference type="AlphaFoldDB" id="A0A4R1N8T3"/>
<organism evidence="3 4">
    <name type="scientific">Sodalis ligni</name>
    <dbReference type="NCBI Taxonomy" id="2697027"/>
    <lineage>
        <taxon>Bacteria</taxon>
        <taxon>Pseudomonadati</taxon>
        <taxon>Pseudomonadota</taxon>
        <taxon>Gammaproteobacteria</taxon>
        <taxon>Enterobacterales</taxon>
        <taxon>Bruguierivoracaceae</taxon>
        <taxon>Sodalis</taxon>
    </lineage>
</organism>
<keyword evidence="4" id="KW-1185">Reference proteome</keyword>
<dbReference type="InterPro" id="IPR036188">
    <property type="entry name" value="FAD/NAD-bd_sf"/>
</dbReference>
<dbReference type="InterPro" id="IPR050631">
    <property type="entry name" value="PheA/TfdB_FAD_monoxygenase"/>
</dbReference>
<evidence type="ECO:0000313" key="4">
    <source>
        <dbReference type="Proteomes" id="UP000294555"/>
    </source>
</evidence>
<dbReference type="RefSeq" id="WP_132922455.1">
    <property type="nucleotide sequence ID" value="NZ_SJOI01000001.1"/>
</dbReference>
<dbReference type="PRINTS" id="PR00420">
    <property type="entry name" value="RNGMNOXGNASE"/>
</dbReference>
<dbReference type="GO" id="GO:0016491">
    <property type="term" value="F:oxidoreductase activity"/>
    <property type="evidence" value="ECO:0007669"/>
    <property type="project" value="UniProtKB-KW"/>
</dbReference>
<dbReference type="Gene3D" id="3.50.50.60">
    <property type="entry name" value="FAD/NAD(P)-binding domain"/>
    <property type="match status" value="2"/>
</dbReference>
<name>A0A4R1N8T3_9GAMM</name>
<evidence type="ECO:0000256" key="1">
    <source>
        <dbReference type="ARBA" id="ARBA00023002"/>
    </source>
</evidence>
<gene>
    <name evidence="3" type="ORF">EZJ58_1678</name>
</gene>
<dbReference type="SUPFAM" id="SSF51905">
    <property type="entry name" value="FAD/NAD(P)-binding domain"/>
    <property type="match status" value="1"/>
</dbReference>